<sequence>MATICKKHLYRAHPSVYNGKNFGEYHPDEKQMIRERKAKKRQIQKMARDLRLTSDETWKHFLRLDGACRARCNYCQNVISYSEGSASNCKRHLYRKHALILLKDRSKDASINDEEILYEEDLDAGAFISSFNPSLPSTDDDSNVKEVQFVKNPYLSEPIRIEIQGTISSNDGQGDHDGNENGDDFQDLSGGGTVEVIEQIIPDDPYLSEDGNSRADTDGNIQLVEYFSLQEPGVEVLEPVRPSKNAARREIQGELVSFQKVSKVPVKKNAAGGNNQRSSLQKNSRSSTDSMKTLCDESKVGVRSTVFATNIALELENMSPRQKIIAEKLISDVLYHAKLEALTEHAMVVGRSAVFDYEYEYERQF</sequence>
<dbReference type="PROSITE" id="PS50808">
    <property type="entry name" value="ZF_BED"/>
    <property type="match status" value="1"/>
</dbReference>
<dbReference type="STRING" id="74873.A0A084W6N7"/>
<name>A0A084W6N7_ANOSI</name>
<reference evidence="8" key="2">
    <citation type="submission" date="2020-05" db="UniProtKB">
        <authorList>
            <consortium name="EnsemblMetazoa"/>
        </authorList>
    </citation>
    <scope>IDENTIFICATION</scope>
</reference>
<reference evidence="7 9" key="1">
    <citation type="journal article" date="2014" name="BMC Genomics">
        <title>Genome sequence of Anopheles sinensis provides insight into genetics basis of mosquito competence for malaria parasites.</title>
        <authorList>
            <person name="Zhou D."/>
            <person name="Zhang D."/>
            <person name="Ding G."/>
            <person name="Shi L."/>
            <person name="Hou Q."/>
            <person name="Ye Y."/>
            <person name="Xu Y."/>
            <person name="Zhou H."/>
            <person name="Xiong C."/>
            <person name="Li S."/>
            <person name="Yu J."/>
            <person name="Hong S."/>
            <person name="Yu X."/>
            <person name="Zou P."/>
            <person name="Chen C."/>
            <person name="Chang X."/>
            <person name="Wang W."/>
            <person name="Lv Y."/>
            <person name="Sun Y."/>
            <person name="Ma L."/>
            <person name="Shen B."/>
            <person name="Zhu C."/>
        </authorList>
    </citation>
    <scope>NUCLEOTIDE SEQUENCE [LARGE SCALE GENOMIC DNA]</scope>
</reference>
<feature type="compositionally biased region" description="Polar residues" evidence="5">
    <location>
        <begin position="272"/>
        <end position="291"/>
    </location>
</feature>
<accession>A0A084W6N7</accession>
<dbReference type="InterPro" id="IPR003656">
    <property type="entry name" value="Znf_BED"/>
</dbReference>
<evidence type="ECO:0000256" key="3">
    <source>
        <dbReference type="ARBA" id="ARBA00022833"/>
    </source>
</evidence>
<dbReference type="Pfam" id="PF02892">
    <property type="entry name" value="zf-BED"/>
    <property type="match status" value="1"/>
</dbReference>
<dbReference type="GO" id="GO:0003677">
    <property type="term" value="F:DNA binding"/>
    <property type="evidence" value="ECO:0007669"/>
    <property type="project" value="InterPro"/>
</dbReference>
<gene>
    <name evidence="7" type="ORF">ZHAS_00013843</name>
</gene>
<dbReference type="SUPFAM" id="SSF57667">
    <property type="entry name" value="beta-beta-alpha zinc fingers"/>
    <property type="match status" value="1"/>
</dbReference>
<protein>
    <submittedName>
        <fullName evidence="7">AGAP009349-PA-like protein</fullName>
    </submittedName>
</protein>
<feature type="region of interest" description="Disordered" evidence="5">
    <location>
        <begin position="267"/>
        <end position="291"/>
    </location>
</feature>
<feature type="domain" description="BED-type" evidence="6">
    <location>
        <begin position="52"/>
        <end position="104"/>
    </location>
</feature>
<organism evidence="7">
    <name type="scientific">Anopheles sinensis</name>
    <name type="common">Mosquito</name>
    <dbReference type="NCBI Taxonomy" id="74873"/>
    <lineage>
        <taxon>Eukaryota</taxon>
        <taxon>Metazoa</taxon>
        <taxon>Ecdysozoa</taxon>
        <taxon>Arthropoda</taxon>
        <taxon>Hexapoda</taxon>
        <taxon>Insecta</taxon>
        <taxon>Pterygota</taxon>
        <taxon>Neoptera</taxon>
        <taxon>Endopterygota</taxon>
        <taxon>Diptera</taxon>
        <taxon>Nematocera</taxon>
        <taxon>Culicoidea</taxon>
        <taxon>Culicidae</taxon>
        <taxon>Anophelinae</taxon>
        <taxon>Anopheles</taxon>
    </lineage>
</organism>
<evidence type="ECO:0000256" key="1">
    <source>
        <dbReference type="ARBA" id="ARBA00022723"/>
    </source>
</evidence>
<dbReference type="Proteomes" id="UP000030765">
    <property type="component" value="Unassembled WGS sequence"/>
</dbReference>
<evidence type="ECO:0000313" key="7">
    <source>
        <dbReference type="EMBL" id="KFB45881.1"/>
    </source>
</evidence>
<feature type="region of interest" description="Disordered" evidence="5">
    <location>
        <begin position="167"/>
        <end position="189"/>
    </location>
</feature>
<dbReference type="InterPro" id="IPR036236">
    <property type="entry name" value="Znf_C2H2_sf"/>
</dbReference>
<dbReference type="EMBL" id="KE525309">
    <property type="protein sequence ID" value="KFB45881.1"/>
    <property type="molecule type" value="Genomic_DNA"/>
</dbReference>
<dbReference type="EMBL" id="ATLV01020887">
    <property type="status" value="NOT_ANNOTATED_CDS"/>
    <property type="molecule type" value="Genomic_DNA"/>
</dbReference>
<proteinExistence type="predicted"/>
<dbReference type="OrthoDB" id="6152242at2759"/>
<evidence type="ECO:0000313" key="9">
    <source>
        <dbReference type="Proteomes" id="UP000030765"/>
    </source>
</evidence>
<evidence type="ECO:0000256" key="4">
    <source>
        <dbReference type="PROSITE-ProRule" id="PRU00027"/>
    </source>
</evidence>
<keyword evidence="1" id="KW-0479">Metal-binding</keyword>
<evidence type="ECO:0000256" key="2">
    <source>
        <dbReference type="ARBA" id="ARBA00022771"/>
    </source>
</evidence>
<dbReference type="VEuPathDB" id="VectorBase:ASIC013843"/>
<evidence type="ECO:0000313" key="8">
    <source>
        <dbReference type="EnsemblMetazoa" id="ASIC013843-PA"/>
    </source>
</evidence>
<dbReference type="GO" id="GO:0008270">
    <property type="term" value="F:zinc ion binding"/>
    <property type="evidence" value="ECO:0007669"/>
    <property type="project" value="UniProtKB-KW"/>
</dbReference>
<evidence type="ECO:0000259" key="6">
    <source>
        <dbReference type="PROSITE" id="PS50808"/>
    </source>
</evidence>
<keyword evidence="3" id="KW-0862">Zinc</keyword>
<evidence type="ECO:0000256" key="5">
    <source>
        <dbReference type="SAM" id="MobiDB-lite"/>
    </source>
</evidence>
<dbReference type="SMART" id="SM00614">
    <property type="entry name" value="ZnF_BED"/>
    <property type="match status" value="1"/>
</dbReference>
<keyword evidence="2 4" id="KW-0863">Zinc-finger</keyword>
<keyword evidence="9" id="KW-1185">Reference proteome</keyword>
<dbReference type="AlphaFoldDB" id="A0A084W6N7"/>
<dbReference type="EnsemblMetazoa" id="ASIC013843-RA">
    <property type="protein sequence ID" value="ASIC013843-PA"/>
    <property type="gene ID" value="ASIC013843"/>
</dbReference>